<dbReference type="EMBL" id="LT607750">
    <property type="protein sequence ID" value="SCG52836.1"/>
    <property type="molecule type" value="Genomic_DNA"/>
</dbReference>
<protein>
    <submittedName>
        <fullName evidence="4">Salicylate hydroxylase</fullName>
    </submittedName>
</protein>
<dbReference type="InterPro" id="IPR002938">
    <property type="entry name" value="FAD-bd"/>
</dbReference>
<dbReference type="RefSeq" id="WP_088994130.1">
    <property type="nucleotide sequence ID" value="NZ_LT607750.1"/>
</dbReference>
<keyword evidence="1" id="KW-0560">Oxidoreductase</keyword>
<keyword evidence="5" id="KW-1185">Reference proteome</keyword>
<dbReference type="InterPro" id="IPR050493">
    <property type="entry name" value="FAD-dep_Monooxygenase_BioMet"/>
</dbReference>
<gene>
    <name evidence="4" type="ORF">GA0070609_2718</name>
</gene>
<dbReference type="Gene3D" id="3.50.50.60">
    <property type="entry name" value="FAD/NAD(P)-binding domain"/>
    <property type="match status" value="1"/>
</dbReference>
<evidence type="ECO:0000313" key="5">
    <source>
        <dbReference type="Proteomes" id="UP000198217"/>
    </source>
</evidence>
<reference evidence="4 5" key="1">
    <citation type="submission" date="2016-06" db="EMBL/GenBank/DDBJ databases">
        <authorList>
            <person name="Kjaerup R.B."/>
            <person name="Dalgaard T.S."/>
            <person name="Juul-Madsen H.R."/>
        </authorList>
    </citation>
    <scope>NUCLEOTIDE SEQUENCE [LARGE SCALE GENOMIC DNA]</scope>
    <source>
        <strain evidence="4 5">DSM 43904</strain>
    </source>
</reference>
<dbReference type="PRINTS" id="PR00420">
    <property type="entry name" value="RNGMNOXGNASE"/>
</dbReference>
<dbReference type="AlphaFoldDB" id="A0A1C5I4B7"/>
<proteinExistence type="predicted"/>
<evidence type="ECO:0000256" key="2">
    <source>
        <dbReference type="ARBA" id="ARBA00023033"/>
    </source>
</evidence>
<dbReference type="SUPFAM" id="SSF51905">
    <property type="entry name" value="FAD/NAD(P)-binding domain"/>
    <property type="match status" value="1"/>
</dbReference>
<evidence type="ECO:0000256" key="1">
    <source>
        <dbReference type="ARBA" id="ARBA00023002"/>
    </source>
</evidence>
<dbReference type="GO" id="GO:0004497">
    <property type="term" value="F:monooxygenase activity"/>
    <property type="evidence" value="ECO:0007669"/>
    <property type="project" value="UniProtKB-KW"/>
</dbReference>
<dbReference type="Proteomes" id="UP000198217">
    <property type="component" value="Chromosome I"/>
</dbReference>
<dbReference type="InterPro" id="IPR036188">
    <property type="entry name" value="FAD/NAD-bd_sf"/>
</dbReference>
<name>A0A1C5I4B7_9ACTN</name>
<dbReference type="PANTHER" id="PTHR13789">
    <property type="entry name" value="MONOOXYGENASE"/>
    <property type="match status" value="1"/>
</dbReference>
<keyword evidence="2" id="KW-0503">Monooxygenase</keyword>
<evidence type="ECO:0000313" key="4">
    <source>
        <dbReference type="EMBL" id="SCG52836.1"/>
    </source>
</evidence>
<sequence length="410" mass="44791">MRIAIVGGGIGGLATAVCLERQGFDDIVLLEQAPEFTEIGAGIQVSNNGARLLRHLGLEDELRARGVVSGGNYYYDIEDGELILETRAGEWGEKTYGAPFFHIHRHHLLDILHKAVVRTRLRLGTAVTGVEQDENVVRLTTAAGDVVEADVVIGADGIRSTLRAELFGATQPDASGYVCWRALIPRERLEGVDVPPSCTAWWGPDRSGVVFWVNGGTHMNFVGTVPSGEVRSEAWESRGDIEDLRRSYAGATEPLATIVNAIETPFITGIFTRPLLEQWTVGRIALLGDAAHPIWPFLANGATQALEDAYVLSRCLARGSVDAVAESLREFQQRRWGRVAEVARVSREMATVYHLSDPAAIARRNDQMRERAKTDPYGLWLRGWLWGYDVVSAADAPLDRSAAAAAPTLV</sequence>
<evidence type="ECO:0000259" key="3">
    <source>
        <dbReference type="Pfam" id="PF01494"/>
    </source>
</evidence>
<organism evidence="4 5">
    <name type="scientific">Micromonospora echinaurantiaca</name>
    <dbReference type="NCBI Taxonomy" id="47857"/>
    <lineage>
        <taxon>Bacteria</taxon>
        <taxon>Bacillati</taxon>
        <taxon>Actinomycetota</taxon>
        <taxon>Actinomycetes</taxon>
        <taxon>Micromonosporales</taxon>
        <taxon>Micromonosporaceae</taxon>
        <taxon>Micromonospora</taxon>
    </lineage>
</organism>
<dbReference type="SUPFAM" id="SSF54373">
    <property type="entry name" value="FAD-linked reductases, C-terminal domain"/>
    <property type="match status" value="1"/>
</dbReference>
<dbReference type="Pfam" id="PF01494">
    <property type="entry name" value="FAD_binding_3"/>
    <property type="match status" value="1"/>
</dbReference>
<feature type="domain" description="FAD-binding" evidence="3">
    <location>
        <begin position="3"/>
        <end position="343"/>
    </location>
</feature>
<dbReference type="GO" id="GO:0071949">
    <property type="term" value="F:FAD binding"/>
    <property type="evidence" value="ECO:0007669"/>
    <property type="project" value="InterPro"/>
</dbReference>
<dbReference type="PANTHER" id="PTHR13789:SF309">
    <property type="entry name" value="PUTATIVE (AFU_ORTHOLOGUE AFUA_6G14510)-RELATED"/>
    <property type="match status" value="1"/>
</dbReference>
<accession>A0A1C5I4B7</accession>